<evidence type="ECO:0000256" key="1">
    <source>
        <dbReference type="ARBA" id="ARBA00002791"/>
    </source>
</evidence>
<organism evidence="16 17">
    <name type="scientific">Vitrella brassicaformis (strain CCMP3155)</name>
    <dbReference type="NCBI Taxonomy" id="1169540"/>
    <lineage>
        <taxon>Eukaryota</taxon>
        <taxon>Sar</taxon>
        <taxon>Alveolata</taxon>
        <taxon>Colpodellida</taxon>
        <taxon>Vitrellaceae</taxon>
        <taxon>Vitrella</taxon>
    </lineage>
</organism>
<dbReference type="InterPro" id="IPR056790">
    <property type="entry name" value="Ribophorin_II_C"/>
</dbReference>
<dbReference type="Pfam" id="PF23860">
    <property type="entry name" value="Ribophorin_II_3rd"/>
    <property type="match status" value="1"/>
</dbReference>
<evidence type="ECO:0000256" key="4">
    <source>
        <dbReference type="ARBA" id="ARBA00009038"/>
    </source>
</evidence>
<dbReference type="InterPro" id="IPR008814">
    <property type="entry name" value="Swp1"/>
</dbReference>
<evidence type="ECO:0000256" key="13">
    <source>
        <dbReference type="SAM" id="Phobius"/>
    </source>
</evidence>
<evidence type="ECO:0000256" key="2">
    <source>
        <dbReference type="ARBA" id="ARBA00004477"/>
    </source>
</evidence>
<comment type="function">
    <text evidence="1">Subunit of the oligosaccharyl transferase (OST) complex that catalyzes the initial transfer of a defined glycan (Glc(3)Man(9)GlcNAc(2) in eukaryotes) from the lipid carrier dolichol-pyrophosphate to an asparagine residue within an Asn-X-Ser/Thr consensus motif in nascent polypeptide chains, the first step in protein N-glycosylation. N-glycosylation occurs cotranslationally and the complex associates with the Sec61 complex at the channel-forming translocon complex that mediates protein translocation across the endoplasmic reticulum (ER). All subunits are required for a maximal enzyme activity.</text>
</comment>
<dbReference type="GO" id="GO:0008250">
    <property type="term" value="C:oligosaccharyltransferase complex"/>
    <property type="evidence" value="ECO:0007669"/>
    <property type="project" value="InterPro"/>
</dbReference>
<feature type="region of interest" description="Disordered" evidence="12">
    <location>
        <begin position="1"/>
        <end position="24"/>
    </location>
</feature>
<protein>
    <recommendedName>
        <fullName evidence="11">Ribophorin II</fullName>
    </recommendedName>
    <alternativeName>
        <fullName evidence="10">Ribophorin-2</fullName>
    </alternativeName>
</protein>
<name>A0A0G4F1L6_VITBC</name>
<dbReference type="VEuPathDB" id="CryptoDB:Vbra_14215"/>
<keyword evidence="5 13" id="KW-0812">Transmembrane</keyword>
<dbReference type="AlphaFoldDB" id="A0A0G4F1L6"/>
<evidence type="ECO:0000256" key="6">
    <source>
        <dbReference type="ARBA" id="ARBA00022729"/>
    </source>
</evidence>
<comment type="pathway">
    <text evidence="3">Protein modification; protein glycosylation.</text>
</comment>
<dbReference type="Proteomes" id="UP000041254">
    <property type="component" value="Unassembled WGS sequence"/>
</dbReference>
<keyword evidence="17" id="KW-1185">Reference proteome</keyword>
<evidence type="ECO:0000256" key="9">
    <source>
        <dbReference type="ARBA" id="ARBA00023136"/>
    </source>
</evidence>
<dbReference type="Pfam" id="PF25147">
    <property type="entry name" value="Ribophorin_II_C"/>
    <property type="match status" value="1"/>
</dbReference>
<feature type="compositionally biased region" description="Low complexity" evidence="12">
    <location>
        <begin position="1"/>
        <end position="21"/>
    </location>
</feature>
<keyword evidence="9 13" id="KW-0472">Membrane</keyword>
<evidence type="ECO:0000256" key="8">
    <source>
        <dbReference type="ARBA" id="ARBA00022989"/>
    </source>
</evidence>
<dbReference type="InParanoid" id="A0A0G4F1L6"/>
<feature type="domain" description="Ribophorin II C-terminal" evidence="15">
    <location>
        <begin position="620"/>
        <end position="724"/>
    </location>
</feature>
<dbReference type="STRING" id="1169540.A0A0G4F1L6"/>
<dbReference type="UniPathway" id="UPA00378"/>
<keyword evidence="7" id="KW-0256">Endoplasmic reticulum</keyword>
<gene>
    <name evidence="16" type="ORF">Vbra_14215</name>
</gene>
<evidence type="ECO:0000313" key="17">
    <source>
        <dbReference type="Proteomes" id="UP000041254"/>
    </source>
</evidence>
<proteinExistence type="inferred from homology"/>
<comment type="subcellular location">
    <subcellularLocation>
        <location evidence="2">Endoplasmic reticulum membrane</location>
        <topology evidence="2">Multi-pass membrane protein</topology>
    </subcellularLocation>
</comment>
<keyword evidence="8 13" id="KW-1133">Transmembrane helix</keyword>
<dbReference type="GO" id="GO:0006487">
    <property type="term" value="P:protein N-linked glycosylation"/>
    <property type="evidence" value="ECO:0007669"/>
    <property type="project" value="TreeGrafter"/>
</dbReference>
<dbReference type="OrthoDB" id="432292at2759"/>
<feature type="transmembrane region" description="Helical" evidence="13">
    <location>
        <begin position="671"/>
        <end position="693"/>
    </location>
</feature>
<dbReference type="InterPro" id="IPR055374">
    <property type="entry name" value="Ribophorin_II_3rd"/>
</dbReference>
<dbReference type="EMBL" id="CDMY01000356">
    <property type="protein sequence ID" value="CEM05280.1"/>
    <property type="molecule type" value="Genomic_DNA"/>
</dbReference>
<reference evidence="16 17" key="1">
    <citation type="submission" date="2014-11" db="EMBL/GenBank/DDBJ databases">
        <authorList>
            <person name="Zhu J."/>
            <person name="Qi W."/>
            <person name="Song R."/>
        </authorList>
    </citation>
    <scope>NUCLEOTIDE SEQUENCE [LARGE SCALE GENOMIC DNA]</scope>
</reference>
<dbReference type="PANTHER" id="PTHR12640">
    <property type="entry name" value="RIBOPHORIN II"/>
    <property type="match status" value="1"/>
</dbReference>
<keyword evidence="6" id="KW-0732">Signal</keyword>
<evidence type="ECO:0000256" key="10">
    <source>
        <dbReference type="ARBA" id="ARBA00030078"/>
    </source>
</evidence>
<sequence length="738" mass="79223">MTAAAAAVTTCSTSSSSTSSSSRRRCSDWRPLVVICVLTIWLCWTCCASGQVASYLTKGDVERLTAALKETKRSDNAFDNISHAYSYAAVVKDSTEICDYLQAQQGADPSSEALYLSIGAAHLSGCSKKPKKTVIKVLENAVLKVVGQQKEGPLPVSALAELFYAATPLAIAGRKGEIEWKTVWDLTVDLLYEHTGKESAAVGFSILANIFPVVDRESIGVSLKNLPSVLSKALQAEDPSAAPAPSPFSADKRMSDIKVAALLVEAFFKLAPEMHISGPIPPAIIEDLDYLVAFLRGTRVSADIGHAYMALKAAANTQTVTGVSFAPPHAQDIKDDTIHIKLSVCGLLGAEVGGISVRMLPAPITQQQPISLERTGSCVYEGAVPTAEGKKASEIIGKNPAVKFGITVPTLDKGSTEYTLVRSLSARANVRVSKLTVTSSASKAALYEYKAPSKAKGGKGTSELPASPLDSLTPIVAIDDTQTLTFTAALEDALTGEPLTPHQVALLFELNKPDQKDTPLPIYRPRQQMMDKGAAGRFTLTVDLNGDKRPVPAVDGVYYVKMLIGDANLYESINWRLGGVRFKFSAPLKTATVPKPDGTEEIVLKSELPWRARPLIHHQFNPPPPSPNPLIPLVALVLCTLVPVGGLVWAWGRVPANMACFPKPTTESTHFIYAVLFQVLLVSEAGLLFWFWLTKSIVTFVKILVPLTFVAVVVGNQVLSHSKTVRARRAEGLAKKTE</sequence>
<evidence type="ECO:0000256" key="12">
    <source>
        <dbReference type="SAM" id="MobiDB-lite"/>
    </source>
</evidence>
<evidence type="ECO:0000313" key="16">
    <source>
        <dbReference type="EMBL" id="CEM05280.1"/>
    </source>
</evidence>
<accession>A0A0G4F1L6</accession>
<feature type="transmembrane region" description="Helical" evidence="13">
    <location>
        <begin position="699"/>
        <end position="719"/>
    </location>
</feature>
<dbReference type="PANTHER" id="PTHR12640:SF0">
    <property type="entry name" value="DOLICHYL-DIPHOSPHOOLIGOSACCHARIDE--PROTEIN GLYCOSYLTRANSFERASE SUBUNIT 2"/>
    <property type="match status" value="1"/>
</dbReference>
<evidence type="ECO:0000256" key="3">
    <source>
        <dbReference type="ARBA" id="ARBA00004922"/>
    </source>
</evidence>
<feature type="transmembrane region" description="Helical" evidence="13">
    <location>
        <begin position="630"/>
        <end position="651"/>
    </location>
</feature>
<feature type="domain" description="Ribophorin II third" evidence="14">
    <location>
        <begin position="476"/>
        <end position="580"/>
    </location>
</feature>
<evidence type="ECO:0000256" key="7">
    <source>
        <dbReference type="ARBA" id="ARBA00022824"/>
    </source>
</evidence>
<evidence type="ECO:0000256" key="5">
    <source>
        <dbReference type="ARBA" id="ARBA00022692"/>
    </source>
</evidence>
<evidence type="ECO:0000256" key="11">
    <source>
        <dbReference type="ARBA" id="ARBA00032139"/>
    </source>
</evidence>
<evidence type="ECO:0000259" key="15">
    <source>
        <dbReference type="Pfam" id="PF25147"/>
    </source>
</evidence>
<comment type="similarity">
    <text evidence="4">Belongs to the SWP1 family.</text>
</comment>
<evidence type="ECO:0000259" key="14">
    <source>
        <dbReference type="Pfam" id="PF23860"/>
    </source>
</evidence>